<comment type="similarity">
    <text evidence="3">Belongs to the RBT5 family.</text>
</comment>
<comment type="caution">
    <text evidence="9">Lacks conserved residue(s) required for the propagation of feature annotation.</text>
</comment>
<keyword evidence="5" id="KW-0472">Membrane</keyword>
<evidence type="ECO:0000313" key="13">
    <source>
        <dbReference type="EMBL" id="PWI63934.1"/>
    </source>
</evidence>
<evidence type="ECO:0000256" key="9">
    <source>
        <dbReference type="PROSITE-ProRule" id="PRU01356"/>
    </source>
</evidence>
<evidence type="ECO:0000256" key="3">
    <source>
        <dbReference type="ARBA" id="ARBA00010031"/>
    </source>
</evidence>
<comment type="caution">
    <text evidence="13">The sequence shown here is derived from an EMBL/GenBank/DDBJ whole genome shotgun (WGS) entry which is preliminary data.</text>
</comment>
<evidence type="ECO:0000256" key="11">
    <source>
        <dbReference type="SAM" id="SignalP"/>
    </source>
</evidence>
<keyword evidence="9" id="KW-0479">Metal-binding</keyword>
<dbReference type="Pfam" id="PF05730">
    <property type="entry name" value="CFEM"/>
    <property type="match status" value="1"/>
</dbReference>
<feature type="signal peptide" evidence="11">
    <location>
        <begin position="1"/>
        <end position="19"/>
    </location>
</feature>
<protein>
    <recommendedName>
        <fullName evidence="12">CFEM domain-containing protein</fullName>
    </recommendedName>
</protein>
<keyword evidence="5" id="KW-0325">Glycoprotein</keyword>
<evidence type="ECO:0000313" key="14">
    <source>
        <dbReference type="Proteomes" id="UP000245956"/>
    </source>
</evidence>
<evidence type="ECO:0000256" key="8">
    <source>
        <dbReference type="ARBA" id="ARBA00023288"/>
    </source>
</evidence>
<gene>
    <name evidence="13" type="ORF">PCL_02790</name>
</gene>
<comment type="subcellular location">
    <subcellularLocation>
        <location evidence="1">Membrane</location>
        <topology evidence="1">Lipid-anchor</topology>
        <topology evidence="1">GPI-anchor</topology>
    </subcellularLocation>
    <subcellularLocation>
        <location evidence="2">Secreted</location>
    </subcellularLocation>
</comment>
<evidence type="ECO:0000256" key="5">
    <source>
        <dbReference type="ARBA" id="ARBA00022622"/>
    </source>
</evidence>
<evidence type="ECO:0000256" key="4">
    <source>
        <dbReference type="ARBA" id="ARBA00022525"/>
    </source>
</evidence>
<dbReference type="GO" id="GO:0005576">
    <property type="term" value="C:extracellular region"/>
    <property type="evidence" value="ECO:0007669"/>
    <property type="project" value="UniProtKB-SubCell"/>
</dbReference>
<dbReference type="GO" id="GO:0098552">
    <property type="term" value="C:side of membrane"/>
    <property type="evidence" value="ECO:0007669"/>
    <property type="project" value="UniProtKB-KW"/>
</dbReference>
<feature type="chain" id="PRO_5015713657" description="CFEM domain-containing protein" evidence="11">
    <location>
        <begin position="20"/>
        <end position="228"/>
    </location>
</feature>
<feature type="disulfide bond" evidence="9">
    <location>
        <begin position="43"/>
        <end position="50"/>
    </location>
</feature>
<keyword evidence="4" id="KW-0964">Secreted</keyword>
<dbReference type="EMBL" id="LCWV01000180">
    <property type="protein sequence ID" value="PWI63934.1"/>
    <property type="molecule type" value="Genomic_DNA"/>
</dbReference>
<feature type="binding site" description="axial binding residue" evidence="9">
    <location>
        <position position="47"/>
    </location>
    <ligand>
        <name>heme</name>
        <dbReference type="ChEBI" id="CHEBI:30413"/>
    </ligand>
    <ligandPart>
        <name>Fe</name>
        <dbReference type="ChEBI" id="CHEBI:18248"/>
    </ligandPart>
</feature>
<accession>A0A2U3DNW7</accession>
<name>A0A2U3DNW7_PURLI</name>
<dbReference type="InterPro" id="IPR008427">
    <property type="entry name" value="Extracellular_membr_CFEM_dom"/>
</dbReference>
<evidence type="ECO:0000256" key="10">
    <source>
        <dbReference type="SAM" id="MobiDB-lite"/>
    </source>
</evidence>
<dbReference type="AlphaFoldDB" id="A0A2U3DNW7"/>
<keyword evidence="6 11" id="KW-0732">Signal</keyword>
<evidence type="ECO:0000256" key="6">
    <source>
        <dbReference type="ARBA" id="ARBA00022729"/>
    </source>
</evidence>
<dbReference type="Proteomes" id="UP000245956">
    <property type="component" value="Unassembled WGS sequence"/>
</dbReference>
<proteinExistence type="inferred from homology"/>
<sequence length="228" mass="24698">MKTQVSVIAILTLATLVSSQTREDIPSCARPCLDDAIKSTTSCAIDDFACVCKNFGSIQGAAVGCVLAKCGQDTALNKVLPATKKLCEGVKNKRIGKRQVIRLCPMESHDVDQCCTALVNASPSSPTREVIHIAGRRLCERAVEESIDNVGKAGPSARTMVRDSRQVRAALETIMKTKDEEEEVLRLRPPMLIMIVRNGKPAAELRGRKALPPRPDDSRDAGRIAFSV</sequence>
<evidence type="ECO:0000256" key="1">
    <source>
        <dbReference type="ARBA" id="ARBA00004589"/>
    </source>
</evidence>
<keyword evidence="9" id="KW-0349">Heme</keyword>
<evidence type="ECO:0000256" key="7">
    <source>
        <dbReference type="ARBA" id="ARBA00023157"/>
    </source>
</evidence>
<dbReference type="SMART" id="SM00747">
    <property type="entry name" value="CFEM"/>
    <property type="match status" value="1"/>
</dbReference>
<dbReference type="PROSITE" id="PS52012">
    <property type="entry name" value="CFEM"/>
    <property type="match status" value="1"/>
</dbReference>
<dbReference type="GO" id="GO:0046872">
    <property type="term" value="F:metal ion binding"/>
    <property type="evidence" value="ECO:0007669"/>
    <property type="project" value="UniProtKB-UniRule"/>
</dbReference>
<keyword evidence="8" id="KW-0449">Lipoprotein</keyword>
<evidence type="ECO:0000256" key="2">
    <source>
        <dbReference type="ARBA" id="ARBA00004613"/>
    </source>
</evidence>
<organism evidence="13 14">
    <name type="scientific">Purpureocillium lilacinum</name>
    <name type="common">Paecilomyces lilacinus</name>
    <dbReference type="NCBI Taxonomy" id="33203"/>
    <lineage>
        <taxon>Eukaryota</taxon>
        <taxon>Fungi</taxon>
        <taxon>Dikarya</taxon>
        <taxon>Ascomycota</taxon>
        <taxon>Pezizomycotina</taxon>
        <taxon>Sordariomycetes</taxon>
        <taxon>Hypocreomycetidae</taxon>
        <taxon>Hypocreales</taxon>
        <taxon>Ophiocordycipitaceae</taxon>
        <taxon>Purpureocillium</taxon>
    </lineage>
</organism>
<evidence type="ECO:0000259" key="12">
    <source>
        <dbReference type="PROSITE" id="PS52012"/>
    </source>
</evidence>
<reference evidence="13 14" key="1">
    <citation type="journal article" date="2016" name="Front. Microbiol.">
        <title>Genome and transcriptome sequences reveal the specific parasitism of the nematophagous Purpureocillium lilacinum 36-1.</title>
        <authorList>
            <person name="Xie J."/>
            <person name="Li S."/>
            <person name="Mo C."/>
            <person name="Xiao X."/>
            <person name="Peng D."/>
            <person name="Wang G."/>
            <person name="Xiao Y."/>
        </authorList>
    </citation>
    <scope>NUCLEOTIDE SEQUENCE [LARGE SCALE GENOMIC DNA]</scope>
    <source>
        <strain evidence="13 14">36-1</strain>
    </source>
</reference>
<feature type="region of interest" description="Disordered" evidence="10">
    <location>
        <begin position="207"/>
        <end position="228"/>
    </location>
</feature>
<keyword evidence="9" id="KW-0408">Iron</keyword>
<keyword evidence="5" id="KW-0336">GPI-anchor</keyword>
<feature type="domain" description="CFEM" evidence="12">
    <location>
        <begin position="1"/>
        <end position="124"/>
    </location>
</feature>
<keyword evidence="7 9" id="KW-1015">Disulfide bond</keyword>